<proteinExistence type="predicted"/>
<dbReference type="RefSeq" id="WP_224861433.1">
    <property type="nucleotide sequence ID" value="NZ_JAYJJT010000007.1"/>
</dbReference>
<organism evidence="1 2">
    <name type="scientific">[Mycobacterium] zoologicum</name>
    <dbReference type="NCBI Taxonomy" id="2872311"/>
    <lineage>
        <taxon>Bacteria</taxon>
        <taxon>Bacillati</taxon>
        <taxon>Actinomycetota</taxon>
        <taxon>Actinomycetes</taxon>
        <taxon>Mycobacteriales</taxon>
        <taxon>Mycobacteriaceae</taxon>
        <taxon>Mycolicibacter</taxon>
    </lineage>
</organism>
<reference evidence="1 2" key="1">
    <citation type="submission" date="2023-12" db="EMBL/GenBank/DDBJ databases">
        <title>Description of new species of Mycobacterium terrae complex isolated from sewage at the Sao Paulo Zoological Park Foundation in Brazil.</title>
        <authorList>
            <person name="Romagnoli C.L."/>
            <person name="Conceicao E.C."/>
            <person name="Machado E."/>
            <person name="Barreto L.B.P.F."/>
            <person name="Sharma A."/>
            <person name="Silva N.M."/>
            <person name="Marques L.E."/>
            <person name="Juliana M.A."/>
            <person name="Lourenco M.C.S."/>
            <person name="Digiampietri L.A."/>
            <person name="Suffys P.N."/>
            <person name="Viana-Niero C."/>
        </authorList>
    </citation>
    <scope>NUCLEOTIDE SEQUENCE [LARGE SCALE GENOMIC DNA]</scope>
    <source>
        <strain evidence="1 2">MYC123</strain>
    </source>
</reference>
<evidence type="ECO:0000313" key="2">
    <source>
        <dbReference type="Proteomes" id="UP001299046"/>
    </source>
</evidence>
<protein>
    <recommendedName>
        <fullName evidence="3">DUF4878 domain-containing protein</fullName>
    </recommendedName>
</protein>
<dbReference type="Proteomes" id="UP001299046">
    <property type="component" value="Unassembled WGS sequence"/>
</dbReference>
<evidence type="ECO:0008006" key="3">
    <source>
        <dbReference type="Google" id="ProtNLM"/>
    </source>
</evidence>
<dbReference type="EMBL" id="JAYJJT010000007">
    <property type="protein sequence ID" value="MEB3049737.1"/>
    <property type="molecule type" value="Genomic_DNA"/>
</dbReference>
<sequence>MLASLAVFSVVGIVMAIVLGAGGHGGSKNAGRAGDAVKAYLEALARGDADAALSMGLAEPASRKFLTNETLKQQIEHWPIKNIEILSDSSETESSGETAIVNVSADFGGNRSSGQAFVKKRNGTWKLPSAALHLTIYSAGTDGMDSNLNVLGKPLGKDRDLYVFPGYVGATSVPYVDVHVESLLQEPVPTNDISQPFSYKYELNDAGHKAVQTAVETWLAGCLRDPEHFYKCPKQQIDPPIKPETVKVVGPMDFSGAKLSAGTTSPRGFVEGAVRFSFTAETASGGVATYDSVQNLFTGVDLTKEPPVVGP</sequence>
<keyword evidence="2" id="KW-1185">Reference proteome</keyword>
<gene>
    <name evidence="1" type="ORF">KV112_08315</name>
</gene>
<comment type="caution">
    <text evidence="1">The sequence shown here is derived from an EMBL/GenBank/DDBJ whole genome shotgun (WGS) entry which is preliminary data.</text>
</comment>
<evidence type="ECO:0000313" key="1">
    <source>
        <dbReference type="EMBL" id="MEB3049737.1"/>
    </source>
</evidence>
<name>A0ABU5YI54_9MYCO</name>
<accession>A0ABU5YI54</accession>